<protein>
    <recommendedName>
        <fullName evidence="6">Prefoldin subunit 6</fullName>
    </recommendedName>
</protein>
<evidence type="ECO:0000256" key="3">
    <source>
        <dbReference type="SAM" id="Coils"/>
    </source>
</evidence>
<dbReference type="InterPro" id="IPR009053">
    <property type="entry name" value="Prefoldin"/>
</dbReference>
<dbReference type="Pfam" id="PF01920">
    <property type="entry name" value="Prefoldin_2"/>
    <property type="match status" value="1"/>
</dbReference>
<reference evidence="4" key="1">
    <citation type="submission" date="2020-10" db="EMBL/GenBank/DDBJ databases">
        <title>Unveiling of a novel bifunctional photoreceptor, Dualchrome1, isolated from a cosmopolitan green alga.</title>
        <authorList>
            <person name="Suzuki S."/>
            <person name="Kawachi M."/>
        </authorList>
    </citation>
    <scope>NUCLEOTIDE SEQUENCE</scope>
    <source>
        <strain evidence="4">NIES 2893</strain>
    </source>
</reference>
<sequence>MEMQFSEKVAQSDTERQLREQLDHAVTDFRNLQKEVNVNSRKRLQATQQLHENEMVQNELALVDQDDDETGVYKLVGPCLVKQDIAEARANVAKRLEFIQNEVSRSDAAIASAEQKMTAAEGEITKLQQRVAKAKQIAAAAAQ</sequence>
<dbReference type="Gene3D" id="1.10.287.370">
    <property type="match status" value="1"/>
</dbReference>
<evidence type="ECO:0000313" key="4">
    <source>
        <dbReference type="EMBL" id="GHP07727.1"/>
    </source>
</evidence>
<dbReference type="PANTHER" id="PTHR21431">
    <property type="entry name" value="PREFOLDIN SUBUNIT 6"/>
    <property type="match status" value="1"/>
</dbReference>
<comment type="similarity">
    <text evidence="1">Belongs to the prefoldin subunit beta family.</text>
</comment>
<keyword evidence="2" id="KW-0143">Chaperone</keyword>
<keyword evidence="5" id="KW-1185">Reference proteome</keyword>
<dbReference type="GO" id="GO:0016272">
    <property type="term" value="C:prefoldin complex"/>
    <property type="evidence" value="ECO:0007669"/>
    <property type="project" value="InterPro"/>
</dbReference>
<name>A0A830HS02_9CHLO</name>
<accession>A0A830HS02</accession>
<evidence type="ECO:0000313" key="5">
    <source>
        <dbReference type="Proteomes" id="UP000660262"/>
    </source>
</evidence>
<keyword evidence="3" id="KW-0175">Coiled coil</keyword>
<organism evidence="4 5">
    <name type="scientific">Pycnococcus provasolii</name>
    <dbReference type="NCBI Taxonomy" id="41880"/>
    <lineage>
        <taxon>Eukaryota</taxon>
        <taxon>Viridiplantae</taxon>
        <taxon>Chlorophyta</taxon>
        <taxon>Pseudoscourfieldiophyceae</taxon>
        <taxon>Pseudoscourfieldiales</taxon>
        <taxon>Pycnococcaceae</taxon>
        <taxon>Pycnococcus</taxon>
    </lineage>
</organism>
<comment type="caution">
    <text evidence="4">The sequence shown here is derived from an EMBL/GenBank/DDBJ whole genome shotgun (WGS) entry which is preliminary data.</text>
</comment>
<evidence type="ECO:0008006" key="6">
    <source>
        <dbReference type="Google" id="ProtNLM"/>
    </source>
</evidence>
<feature type="coiled-coil region" evidence="3">
    <location>
        <begin position="96"/>
        <end position="137"/>
    </location>
</feature>
<dbReference type="OrthoDB" id="248120at2759"/>
<dbReference type="GO" id="GO:0051082">
    <property type="term" value="F:unfolded protein binding"/>
    <property type="evidence" value="ECO:0007669"/>
    <property type="project" value="InterPro"/>
</dbReference>
<dbReference type="EMBL" id="BNJQ01000018">
    <property type="protein sequence ID" value="GHP07727.1"/>
    <property type="molecule type" value="Genomic_DNA"/>
</dbReference>
<dbReference type="PANTHER" id="PTHR21431:SF0">
    <property type="entry name" value="PREFOLDIN SUBUNIT 6"/>
    <property type="match status" value="1"/>
</dbReference>
<dbReference type="Proteomes" id="UP000660262">
    <property type="component" value="Unassembled WGS sequence"/>
</dbReference>
<dbReference type="CDD" id="cd23161">
    <property type="entry name" value="Prefoldin_6"/>
    <property type="match status" value="1"/>
</dbReference>
<evidence type="ECO:0000256" key="1">
    <source>
        <dbReference type="ARBA" id="ARBA00008045"/>
    </source>
</evidence>
<gene>
    <name evidence="4" type="ORF">PPROV_000646900</name>
</gene>
<dbReference type="GO" id="GO:0051131">
    <property type="term" value="P:chaperone-mediated protein complex assembly"/>
    <property type="evidence" value="ECO:0007669"/>
    <property type="project" value="TreeGrafter"/>
</dbReference>
<dbReference type="GO" id="GO:0006457">
    <property type="term" value="P:protein folding"/>
    <property type="evidence" value="ECO:0007669"/>
    <property type="project" value="InterPro"/>
</dbReference>
<proteinExistence type="inferred from homology"/>
<dbReference type="InterPro" id="IPR002777">
    <property type="entry name" value="PFD_beta-like"/>
</dbReference>
<dbReference type="FunFam" id="1.10.287.370:FF:000003">
    <property type="entry name" value="Prefoldin subunit 6"/>
    <property type="match status" value="1"/>
</dbReference>
<dbReference type="GO" id="GO:0051087">
    <property type="term" value="F:protein-folding chaperone binding"/>
    <property type="evidence" value="ECO:0007669"/>
    <property type="project" value="TreeGrafter"/>
</dbReference>
<dbReference type="GO" id="GO:0005737">
    <property type="term" value="C:cytoplasm"/>
    <property type="evidence" value="ECO:0007669"/>
    <property type="project" value="TreeGrafter"/>
</dbReference>
<dbReference type="SUPFAM" id="SSF46579">
    <property type="entry name" value="Prefoldin"/>
    <property type="match status" value="1"/>
</dbReference>
<evidence type="ECO:0000256" key="2">
    <source>
        <dbReference type="ARBA" id="ARBA00023186"/>
    </source>
</evidence>
<dbReference type="GO" id="GO:0009409">
    <property type="term" value="P:response to cold"/>
    <property type="evidence" value="ECO:0007669"/>
    <property type="project" value="UniProtKB-ARBA"/>
</dbReference>
<dbReference type="AlphaFoldDB" id="A0A830HS02"/>